<gene>
    <name evidence="1" type="ORF">SpAn4DRAFT_4920</name>
</gene>
<evidence type="ECO:0000313" key="1">
    <source>
        <dbReference type="EMBL" id="CQR70055.1"/>
    </source>
</evidence>
<dbReference type="Proteomes" id="UP000049855">
    <property type="component" value="Unassembled WGS sequence"/>
</dbReference>
<evidence type="ECO:0000313" key="2">
    <source>
        <dbReference type="Proteomes" id="UP000049855"/>
    </source>
</evidence>
<keyword evidence="2" id="KW-1185">Reference proteome</keyword>
<protein>
    <submittedName>
        <fullName evidence="1">Uncharacterized protein</fullName>
    </submittedName>
</protein>
<dbReference type="AlphaFoldDB" id="A0A0U1KS21"/>
<organism evidence="1 2">
    <name type="scientific">Sporomusa ovata</name>
    <dbReference type="NCBI Taxonomy" id="2378"/>
    <lineage>
        <taxon>Bacteria</taxon>
        <taxon>Bacillati</taxon>
        <taxon>Bacillota</taxon>
        <taxon>Negativicutes</taxon>
        <taxon>Selenomonadales</taxon>
        <taxon>Sporomusaceae</taxon>
        <taxon>Sporomusa</taxon>
    </lineage>
</organism>
<proteinExistence type="predicted"/>
<sequence>MTGNNECEAGEGNVIMSNIIFLEDTIILKRIRPVNNRDAIGVTKTSIAFFY</sequence>
<reference evidence="2" key="1">
    <citation type="submission" date="2015-03" db="EMBL/GenBank/DDBJ databases">
        <authorList>
            <person name="Nijsse Bart"/>
        </authorList>
    </citation>
    <scope>NUCLEOTIDE SEQUENCE [LARGE SCALE GENOMIC DNA]</scope>
</reference>
<dbReference type="EMBL" id="CTRP01000001">
    <property type="protein sequence ID" value="CQR70055.1"/>
    <property type="molecule type" value="Genomic_DNA"/>
</dbReference>
<name>A0A0U1KS21_9FIRM</name>
<accession>A0A0U1KS21</accession>